<feature type="transmembrane region" description="Helical" evidence="1">
    <location>
        <begin position="238"/>
        <end position="261"/>
    </location>
</feature>
<evidence type="ECO:0000256" key="1">
    <source>
        <dbReference type="SAM" id="Phobius"/>
    </source>
</evidence>
<evidence type="ECO:0008006" key="4">
    <source>
        <dbReference type="Google" id="ProtNLM"/>
    </source>
</evidence>
<keyword evidence="3" id="KW-1185">Reference proteome</keyword>
<dbReference type="RefSeq" id="WP_271346089.1">
    <property type="nucleotide sequence ID" value="NZ_JAQJZJ010000001.1"/>
</dbReference>
<feature type="transmembrane region" description="Helical" evidence="1">
    <location>
        <begin position="20"/>
        <end position="38"/>
    </location>
</feature>
<dbReference type="PANTHER" id="PTHR37305">
    <property type="entry name" value="INTEGRAL MEMBRANE PROTEIN-RELATED"/>
    <property type="match status" value="1"/>
</dbReference>
<name>A0ABT4X9V0_9PSED</name>
<feature type="transmembrane region" description="Helical" evidence="1">
    <location>
        <begin position="140"/>
        <end position="161"/>
    </location>
</feature>
<protein>
    <recommendedName>
        <fullName evidence="4">ABC transporter permease</fullName>
    </recommendedName>
</protein>
<reference evidence="2 3" key="1">
    <citation type="submission" date="2023-01" db="EMBL/GenBank/DDBJ databases">
        <title>Pseudomonas SA3-5T sp. nov., isolated from tidal flat sediment.</title>
        <authorList>
            <person name="Kim H.S."/>
            <person name="Kim J.-S."/>
            <person name="Suh M.K."/>
            <person name="Eom M.K."/>
            <person name="Lee J.-S."/>
        </authorList>
    </citation>
    <scope>NUCLEOTIDE SEQUENCE [LARGE SCALE GENOMIC DNA]</scope>
    <source>
        <strain evidence="2 3">SA3-5</strain>
    </source>
</reference>
<keyword evidence="1" id="KW-1133">Transmembrane helix</keyword>
<accession>A0ABT4X9V0</accession>
<organism evidence="2 3">
    <name type="scientific">Pseudomonas aestuarii</name>
    <dbReference type="NCBI Taxonomy" id="3018340"/>
    <lineage>
        <taxon>Bacteria</taxon>
        <taxon>Pseudomonadati</taxon>
        <taxon>Pseudomonadota</taxon>
        <taxon>Gammaproteobacteria</taxon>
        <taxon>Pseudomonadales</taxon>
        <taxon>Pseudomonadaceae</taxon>
        <taxon>Pseudomonas</taxon>
    </lineage>
</organism>
<comment type="caution">
    <text evidence="2">The sequence shown here is derived from an EMBL/GenBank/DDBJ whole genome shotgun (WGS) entry which is preliminary data.</text>
</comment>
<feature type="transmembrane region" description="Helical" evidence="1">
    <location>
        <begin position="50"/>
        <end position="72"/>
    </location>
</feature>
<evidence type="ECO:0000313" key="2">
    <source>
        <dbReference type="EMBL" id="MDA7085154.1"/>
    </source>
</evidence>
<feature type="transmembrane region" description="Helical" evidence="1">
    <location>
        <begin position="168"/>
        <end position="185"/>
    </location>
</feature>
<keyword evidence="1" id="KW-0812">Transmembrane</keyword>
<sequence>MLDLVLMGLRTGSRASGVRLLLGMGVLLVGLALLAASFSGRQPMTVGLDAGLSGLRFLLLVIVLVWVQLLLAQDIERKTLYFMLAYPFTRAQFLLARFMTLALLALLATALLGGLLGLAIGGLGGDYGQLSPVALDGRYALVLVGIWLDLLVVLAFAILLCSLSTTPFLPLLLGLAFALAARGLGPTFDYLRKEAYPDPSTTPWFTAVLDHAYVWLPDLSRLDWRPLALYGLPVDPSAIGLALLMVLSYVTVLLVIAVLVFQRRNFT</sequence>
<evidence type="ECO:0000313" key="3">
    <source>
        <dbReference type="Proteomes" id="UP001212042"/>
    </source>
</evidence>
<dbReference type="EMBL" id="JAQJZJ010000001">
    <property type="protein sequence ID" value="MDA7085154.1"/>
    <property type="molecule type" value="Genomic_DNA"/>
</dbReference>
<gene>
    <name evidence="2" type="ORF">PH586_01965</name>
</gene>
<dbReference type="PANTHER" id="PTHR37305:SF1">
    <property type="entry name" value="MEMBRANE PROTEIN"/>
    <property type="match status" value="1"/>
</dbReference>
<feature type="transmembrane region" description="Helical" evidence="1">
    <location>
        <begin position="93"/>
        <end position="120"/>
    </location>
</feature>
<keyword evidence="1" id="KW-0472">Membrane</keyword>
<dbReference type="Proteomes" id="UP001212042">
    <property type="component" value="Unassembled WGS sequence"/>
</dbReference>
<proteinExistence type="predicted"/>